<name>A0A418VTK6_9PROT</name>
<evidence type="ECO:0000313" key="2">
    <source>
        <dbReference type="Proteomes" id="UP000284605"/>
    </source>
</evidence>
<gene>
    <name evidence="1" type="ORF">D3874_25465</name>
</gene>
<reference evidence="1 2" key="1">
    <citation type="submission" date="2018-09" db="EMBL/GenBank/DDBJ databases">
        <authorList>
            <person name="Zhu H."/>
        </authorList>
    </citation>
    <scope>NUCLEOTIDE SEQUENCE [LARGE SCALE GENOMIC DNA]</scope>
    <source>
        <strain evidence="1 2">K1W22B-8</strain>
    </source>
</reference>
<dbReference type="CDD" id="cd00130">
    <property type="entry name" value="PAS"/>
    <property type="match status" value="1"/>
</dbReference>
<comment type="caution">
    <text evidence="1">The sequence shown here is derived from an EMBL/GenBank/DDBJ whole genome shotgun (WGS) entry which is preliminary data.</text>
</comment>
<keyword evidence="2" id="KW-1185">Reference proteome</keyword>
<evidence type="ECO:0008006" key="3">
    <source>
        <dbReference type="Google" id="ProtNLM"/>
    </source>
</evidence>
<evidence type="ECO:0000313" key="1">
    <source>
        <dbReference type="EMBL" id="RJF80485.1"/>
    </source>
</evidence>
<dbReference type="EMBL" id="QYUK01000016">
    <property type="protein sequence ID" value="RJF80485.1"/>
    <property type="molecule type" value="Genomic_DNA"/>
</dbReference>
<organism evidence="1 2">
    <name type="scientific">Oleomonas cavernae</name>
    <dbReference type="NCBI Taxonomy" id="2320859"/>
    <lineage>
        <taxon>Bacteria</taxon>
        <taxon>Pseudomonadati</taxon>
        <taxon>Pseudomonadota</taxon>
        <taxon>Alphaproteobacteria</taxon>
        <taxon>Acetobacterales</taxon>
        <taxon>Acetobacteraceae</taxon>
        <taxon>Oleomonas</taxon>
    </lineage>
</organism>
<sequence>MRDAIIVIDDQDRILTTNRAFQELLTDEDTPVGRPLAEFVEVRAAQGLDEDSIGAAAILQANGRHRPASMTVARGVDQLGRMFRVLTLRPSPAGAGRQPGVRLDTPADVFERTLLKRVDDDRAQVAIGLIEIMADDLLEADLGSIWVETLARARTAAAAALAPELQPGELFMIVEDAAFAVLVLDAATTEDAVGRIQGITQVVRQRLAAEGGALSALEAFGVAMLVDRRAPAIALPRPNPPGELTRRLIGDVRRSQDPGHQIASIVADLIDRASVAMQPVRGRDLAQARFGIAGFDSRSRRWLAWADHRRALDQRRLDELDIALLGRVVERSFGGGDFVSLIVPLRYETLVHAATADRMSALVRGLGQGIKARLQAMLHGSPADLRGERLLSFVRRLAGFGRGVWLVLDGFDARGIEGRHEGLAGVAFDYARLAPLIDRDPLAVRQFVERLRASNQPVLVFGVEEAAQATLLFNTIGVTLTAGAGVERLASVSRES</sequence>
<protein>
    <recommendedName>
        <fullName evidence="3">EAL domain-containing protein</fullName>
    </recommendedName>
</protein>
<proteinExistence type="predicted"/>
<dbReference type="InterPro" id="IPR000014">
    <property type="entry name" value="PAS"/>
</dbReference>
<dbReference type="Gene3D" id="3.30.450.20">
    <property type="entry name" value="PAS domain"/>
    <property type="match status" value="1"/>
</dbReference>
<dbReference type="Proteomes" id="UP000284605">
    <property type="component" value="Unassembled WGS sequence"/>
</dbReference>
<dbReference type="AlphaFoldDB" id="A0A418VTK6"/>
<accession>A0A418VTK6</accession>